<dbReference type="AlphaFoldDB" id="A0A8S1XNS6"/>
<gene>
    <name evidence="1" type="ORF">PPENT_87.1.T1300147</name>
</gene>
<reference evidence="1" key="1">
    <citation type="submission" date="2021-01" db="EMBL/GenBank/DDBJ databases">
        <authorList>
            <consortium name="Genoscope - CEA"/>
            <person name="William W."/>
        </authorList>
    </citation>
    <scope>NUCLEOTIDE SEQUENCE</scope>
</reference>
<evidence type="ECO:0000313" key="2">
    <source>
        <dbReference type="Proteomes" id="UP000689195"/>
    </source>
</evidence>
<dbReference type="Proteomes" id="UP000689195">
    <property type="component" value="Unassembled WGS sequence"/>
</dbReference>
<organism evidence="1 2">
    <name type="scientific">Paramecium pentaurelia</name>
    <dbReference type="NCBI Taxonomy" id="43138"/>
    <lineage>
        <taxon>Eukaryota</taxon>
        <taxon>Sar</taxon>
        <taxon>Alveolata</taxon>
        <taxon>Ciliophora</taxon>
        <taxon>Intramacronucleata</taxon>
        <taxon>Oligohymenophorea</taxon>
        <taxon>Peniculida</taxon>
        <taxon>Parameciidae</taxon>
        <taxon>Paramecium</taxon>
    </lineage>
</organism>
<protein>
    <submittedName>
        <fullName evidence="1">Uncharacterized protein</fullName>
    </submittedName>
</protein>
<dbReference type="EMBL" id="CAJJDO010000130">
    <property type="protein sequence ID" value="CAD8202298.1"/>
    <property type="molecule type" value="Genomic_DNA"/>
</dbReference>
<sequence length="255" mass="31559">MKIEKSLKQKNDKIKNHFLQVLIINAQQKRQLKVIQIRNNYKFMKAQLFNWHLALMRKYRMNEICHFVKNKYRRKLQNKVIKLLIDYSQERQYKRKKLIKADNYYNNRILNKSFKALRINEKQSKQEFLEKRKMIDEKDQQLVNNQKELQKKLMADAFHSSKLMLKSFLNWKKYIFYQDKQDFYFSYKQNIDNCIIKQQELQSEQVKINKNTVSKSEYCIMLEYKIQFYQKHQDQLTNFQKEILKKEICQLKQLL</sequence>
<evidence type="ECO:0000313" key="1">
    <source>
        <dbReference type="EMBL" id="CAD8202298.1"/>
    </source>
</evidence>
<dbReference type="OrthoDB" id="304906at2759"/>
<proteinExistence type="predicted"/>
<accession>A0A8S1XNS6</accession>
<keyword evidence="2" id="KW-1185">Reference proteome</keyword>
<comment type="caution">
    <text evidence="1">The sequence shown here is derived from an EMBL/GenBank/DDBJ whole genome shotgun (WGS) entry which is preliminary data.</text>
</comment>
<name>A0A8S1XNS6_9CILI</name>